<evidence type="ECO:0000256" key="5">
    <source>
        <dbReference type="SAM" id="SignalP"/>
    </source>
</evidence>
<dbReference type="InterPro" id="IPR036396">
    <property type="entry name" value="Cyt_P450_sf"/>
</dbReference>
<dbReference type="PANTHER" id="PTHR47955">
    <property type="entry name" value="CYTOCHROME P450 FAMILY 71 PROTEIN"/>
    <property type="match status" value="1"/>
</dbReference>
<evidence type="ECO:0000256" key="3">
    <source>
        <dbReference type="ARBA" id="ARBA00023004"/>
    </source>
</evidence>
<dbReference type="EMBL" id="JACEFO010001730">
    <property type="protein sequence ID" value="KAF8715798.1"/>
    <property type="molecule type" value="Genomic_DNA"/>
</dbReference>
<evidence type="ECO:0000313" key="6">
    <source>
        <dbReference type="EMBL" id="KAF8715798.1"/>
    </source>
</evidence>
<feature type="binding site" description="axial binding residue" evidence="4">
    <location>
        <position position="944"/>
    </location>
    <ligand>
        <name>heme</name>
        <dbReference type="ChEBI" id="CHEBI:30413"/>
    </ligand>
    <ligandPart>
        <name>Fe</name>
        <dbReference type="ChEBI" id="CHEBI:18248"/>
    </ligandPart>
</feature>
<comment type="caution">
    <text evidence="6">The sequence shown here is derived from an EMBL/GenBank/DDBJ whole genome shotgun (WGS) entry which is preliminary data.</text>
</comment>
<dbReference type="GO" id="GO:0005506">
    <property type="term" value="F:iron ion binding"/>
    <property type="evidence" value="ECO:0007669"/>
    <property type="project" value="InterPro"/>
</dbReference>
<dbReference type="FunFam" id="1.10.630.10:FF:000011">
    <property type="entry name" value="Cytochrome P450 83B1"/>
    <property type="match status" value="2"/>
</dbReference>
<comment type="similarity">
    <text evidence="1">Belongs to the cytochrome P450 family.</text>
</comment>
<organism evidence="6 7">
    <name type="scientific">Digitaria exilis</name>
    <dbReference type="NCBI Taxonomy" id="1010633"/>
    <lineage>
        <taxon>Eukaryota</taxon>
        <taxon>Viridiplantae</taxon>
        <taxon>Streptophyta</taxon>
        <taxon>Embryophyta</taxon>
        <taxon>Tracheophyta</taxon>
        <taxon>Spermatophyta</taxon>
        <taxon>Magnoliopsida</taxon>
        <taxon>Liliopsida</taxon>
        <taxon>Poales</taxon>
        <taxon>Poaceae</taxon>
        <taxon>PACMAD clade</taxon>
        <taxon>Panicoideae</taxon>
        <taxon>Panicodae</taxon>
        <taxon>Paniceae</taxon>
        <taxon>Anthephorinae</taxon>
        <taxon>Digitaria</taxon>
    </lineage>
</organism>
<keyword evidence="4" id="KW-0349">Heme</keyword>
<dbReference type="AlphaFoldDB" id="A0A835BXN7"/>
<evidence type="ECO:0000256" key="4">
    <source>
        <dbReference type="PIRSR" id="PIRSR602401-1"/>
    </source>
</evidence>
<keyword evidence="3 4" id="KW-0408">Iron</keyword>
<dbReference type="Pfam" id="PF00067">
    <property type="entry name" value="p450"/>
    <property type="match status" value="2"/>
</dbReference>
<accession>A0A835BXN7</accession>
<dbReference type="Gramene" id="Dexi3B01G0019470.1">
    <property type="protein sequence ID" value="Dexi3B01G0019470.1:cds"/>
    <property type="gene ID" value="Dexi3B01G0019470"/>
</dbReference>
<evidence type="ECO:0000313" key="7">
    <source>
        <dbReference type="Proteomes" id="UP000636709"/>
    </source>
</evidence>
<dbReference type="PRINTS" id="PR00463">
    <property type="entry name" value="EP450I"/>
</dbReference>
<proteinExistence type="inferred from homology"/>
<gene>
    <name evidence="6" type="ORF">HU200_026750</name>
</gene>
<evidence type="ECO:0000256" key="1">
    <source>
        <dbReference type="ARBA" id="ARBA00010617"/>
    </source>
</evidence>
<feature type="signal peptide" evidence="5">
    <location>
        <begin position="1"/>
        <end position="21"/>
    </location>
</feature>
<keyword evidence="2 4" id="KW-0479">Metal-binding</keyword>
<dbReference type="GO" id="GO:0004497">
    <property type="term" value="F:monooxygenase activity"/>
    <property type="evidence" value="ECO:0007669"/>
    <property type="project" value="InterPro"/>
</dbReference>
<dbReference type="Gene3D" id="1.10.630.10">
    <property type="entry name" value="Cytochrome P450"/>
    <property type="match status" value="2"/>
</dbReference>
<dbReference type="PROSITE" id="PS00086">
    <property type="entry name" value="CYTOCHROME_P450"/>
    <property type="match status" value="2"/>
</dbReference>
<sequence>MLDSNLALFLLFVASCFVILAHILSSQNNKTCQNFPPSPPGLPIIGNMHHLGRGHHHRKLQALARQHGDIFLLRLGSVPALVVSSASMAEEVLKNQDHVFCGRPQQRTARGLLYDCRDVGFSPYGERWRQLRRIAVVHLLSAKRVDALRVLRDEEVASLVARIRASAVALEDGSGRGKLRAVNMSELAVSLTYTVISRAAFGNKLGGMDPGTVRAMMEEVTGLLETVGVSDMFPRLRWVDWAMGLDARIKRTAGKLDGMLEGALQEHEKKPENGEEDADLLDDLLALVTEGGEKLNLDRIDIKGLILDLFIGGTDTTSKTIEWAMAYLIKNPREMAKVQEEVRQVAGPQGVLEEHLGRMSRLQAALKEAMRLHPPVPLLIPRETIKDTKLHGYHIPAKTRVIINAWAIGRDRKSWQNPEEFLPERFVHNAIEDYNGKDLRFIPFSAGRRGCPGIAFATRLAELALANLMYHFDWELPEGQDVESFEVVESSGLSPALKLDPTLVLSLLFVLSCFAVIRSLWSGRKDSSRVLPPSHPTLPIIGNLHQLGRGILHRKLQVLAQRHGSLFLLRLGTVPTLVVTSASMAEEVLKNQDHIFCGRPQQHTARGLMYDCRDVGFSPYGERWRQLRRIAVVHLLSVKRVDSFRVLREEEAASLVGRIRTASSPENTGTKQRAVNLSHLIVSLTYTVVSRAAFGNKLGGMDTQVFRETAKEVFDLLETIAVSDMFPRLWWVDWLMGLDARTKRTAKKLDGVLERALQEHERSSASNNGKSGDLLDDLLSVVKEGGEGLKLDRVDVKGLIFDLFIAGVDTTSKAIEWAMAELIKNPREMAKLQDEVRQVAGPQGVMEEHLGRMSRLPAALKEAMRLHPPVPLLIPRETIQDTKLHGYDIPAKTRVIINAWAIGRDSQSWEHADQFLPERFMHHAIDYNGKDFRFIPFSAGRRGCPGIVFATRLAELALANLLYHFDWELPEGQDVESFEVVESSGLSPALKFPLILVAKPLQE</sequence>
<evidence type="ECO:0008006" key="8">
    <source>
        <dbReference type="Google" id="ProtNLM"/>
    </source>
</evidence>
<dbReference type="SUPFAM" id="SSF48264">
    <property type="entry name" value="Cytochrome P450"/>
    <property type="match status" value="2"/>
</dbReference>
<dbReference type="OrthoDB" id="775005at2759"/>
<name>A0A835BXN7_9POAL</name>
<protein>
    <recommendedName>
        <fullName evidence="8">Cytochrome P450</fullName>
    </recommendedName>
</protein>
<comment type="cofactor">
    <cofactor evidence="4">
        <name>heme</name>
        <dbReference type="ChEBI" id="CHEBI:30413"/>
    </cofactor>
</comment>
<dbReference type="InterPro" id="IPR017972">
    <property type="entry name" value="Cyt_P450_CS"/>
</dbReference>
<dbReference type="CDD" id="cd11072">
    <property type="entry name" value="CYP71-like"/>
    <property type="match status" value="2"/>
</dbReference>
<dbReference type="GO" id="GO:0020037">
    <property type="term" value="F:heme binding"/>
    <property type="evidence" value="ECO:0007669"/>
    <property type="project" value="InterPro"/>
</dbReference>
<keyword evidence="7" id="KW-1185">Reference proteome</keyword>
<evidence type="ECO:0000256" key="2">
    <source>
        <dbReference type="ARBA" id="ARBA00022723"/>
    </source>
</evidence>
<dbReference type="InterPro" id="IPR002401">
    <property type="entry name" value="Cyt_P450_E_grp-I"/>
</dbReference>
<dbReference type="InterPro" id="IPR001128">
    <property type="entry name" value="Cyt_P450"/>
</dbReference>
<dbReference type="Proteomes" id="UP000636709">
    <property type="component" value="Unassembled WGS sequence"/>
</dbReference>
<dbReference type="PRINTS" id="PR00385">
    <property type="entry name" value="P450"/>
</dbReference>
<feature type="chain" id="PRO_5032807355" description="Cytochrome P450" evidence="5">
    <location>
        <begin position="22"/>
        <end position="1003"/>
    </location>
</feature>
<dbReference type="PANTHER" id="PTHR47955:SF15">
    <property type="entry name" value="CYTOCHROME P450 71A2-LIKE"/>
    <property type="match status" value="1"/>
</dbReference>
<keyword evidence="5" id="KW-0732">Signal</keyword>
<reference evidence="6" key="1">
    <citation type="submission" date="2020-07" db="EMBL/GenBank/DDBJ databases">
        <title>Genome sequence and genetic diversity analysis of an under-domesticated orphan crop, white fonio (Digitaria exilis).</title>
        <authorList>
            <person name="Bennetzen J.L."/>
            <person name="Chen S."/>
            <person name="Ma X."/>
            <person name="Wang X."/>
            <person name="Yssel A.E.J."/>
            <person name="Chaluvadi S.R."/>
            <person name="Johnson M."/>
            <person name="Gangashetty P."/>
            <person name="Hamidou F."/>
            <person name="Sanogo M.D."/>
            <person name="Zwaenepoel A."/>
            <person name="Wallace J."/>
            <person name="Van De Peer Y."/>
            <person name="Van Deynze A."/>
        </authorList>
    </citation>
    <scope>NUCLEOTIDE SEQUENCE</scope>
    <source>
        <tissue evidence="6">Leaves</tissue>
    </source>
</reference>
<dbReference type="GO" id="GO:0016705">
    <property type="term" value="F:oxidoreductase activity, acting on paired donors, with incorporation or reduction of molecular oxygen"/>
    <property type="evidence" value="ECO:0007669"/>
    <property type="project" value="InterPro"/>
</dbReference>